<reference evidence="1" key="1">
    <citation type="submission" date="2014-09" db="EMBL/GenBank/DDBJ databases">
        <authorList>
            <person name="Magalhaes I.L.F."/>
            <person name="Oliveira U."/>
            <person name="Santos F.R."/>
            <person name="Vidigal T.H.D.A."/>
            <person name="Brescovit A.D."/>
            <person name="Santos A.J."/>
        </authorList>
    </citation>
    <scope>NUCLEOTIDE SEQUENCE</scope>
    <source>
        <tissue evidence="1">Shoot tissue taken approximately 20 cm above the soil surface</tissue>
    </source>
</reference>
<reference evidence="1" key="2">
    <citation type="journal article" date="2015" name="Data Brief">
        <title>Shoot transcriptome of the giant reed, Arundo donax.</title>
        <authorList>
            <person name="Barrero R.A."/>
            <person name="Guerrero F.D."/>
            <person name="Moolhuijzen P."/>
            <person name="Goolsby J.A."/>
            <person name="Tidwell J."/>
            <person name="Bellgard S.E."/>
            <person name="Bellgard M.I."/>
        </authorList>
    </citation>
    <scope>NUCLEOTIDE SEQUENCE</scope>
    <source>
        <tissue evidence="1">Shoot tissue taken approximately 20 cm above the soil surface</tissue>
    </source>
</reference>
<proteinExistence type="predicted"/>
<dbReference type="EMBL" id="GBRH01201000">
    <property type="protein sequence ID" value="JAD96895.1"/>
    <property type="molecule type" value="Transcribed_RNA"/>
</dbReference>
<accession>A0A0A9EG94</accession>
<name>A0A0A9EG94_ARUDO</name>
<sequence>MLLAVCRCPRGADKCLSCMRICRPHGRRRWRGHRTSCCGTQTPHLCS</sequence>
<evidence type="ECO:0000313" key="1">
    <source>
        <dbReference type="EMBL" id="JAD96895.1"/>
    </source>
</evidence>
<protein>
    <submittedName>
        <fullName evidence="1">Uncharacterized protein</fullName>
    </submittedName>
</protein>
<dbReference type="AlphaFoldDB" id="A0A0A9EG94"/>
<organism evidence="1">
    <name type="scientific">Arundo donax</name>
    <name type="common">Giant reed</name>
    <name type="synonym">Donax arundinaceus</name>
    <dbReference type="NCBI Taxonomy" id="35708"/>
    <lineage>
        <taxon>Eukaryota</taxon>
        <taxon>Viridiplantae</taxon>
        <taxon>Streptophyta</taxon>
        <taxon>Embryophyta</taxon>
        <taxon>Tracheophyta</taxon>
        <taxon>Spermatophyta</taxon>
        <taxon>Magnoliopsida</taxon>
        <taxon>Liliopsida</taxon>
        <taxon>Poales</taxon>
        <taxon>Poaceae</taxon>
        <taxon>PACMAD clade</taxon>
        <taxon>Arundinoideae</taxon>
        <taxon>Arundineae</taxon>
        <taxon>Arundo</taxon>
    </lineage>
</organism>